<keyword evidence="3" id="KW-1185">Reference proteome</keyword>
<protein>
    <submittedName>
        <fullName evidence="2">DUF5615 family PIN-like protein</fullName>
    </submittedName>
</protein>
<dbReference type="RefSeq" id="WP_234611590.1">
    <property type="nucleotide sequence ID" value="NZ_CP098806.1"/>
</dbReference>
<evidence type="ECO:0000259" key="1">
    <source>
        <dbReference type="Pfam" id="PF18480"/>
    </source>
</evidence>
<reference evidence="2" key="1">
    <citation type="submission" date="2021-12" db="EMBL/GenBank/DDBJ databases">
        <title>Novel species in genus Dyadobacter.</title>
        <authorList>
            <person name="Ma C."/>
        </authorList>
    </citation>
    <scope>NUCLEOTIDE SEQUENCE</scope>
    <source>
        <strain evidence="2">CY399</strain>
    </source>
</reference>
<dbReference type="Proteomes" id="UP001139700">
    <property type="component" value="Unassembled WGS sequence"/>
</dbReference>
<accession>A0A9X1T870</accession>
<feature type="domain" description="DUF5615" evidence="1">
    <location>
        <begin position="4"/>
        <end position="105"/>
    </location>
</feature>
<proteinExistence type="predicted"/>
<comment type="caution">
    <text evidence="2">The sequence shown here is derived from an EMBL/GenBank/DDBJ whole genome shotgun (WGS) entry which is preliminary data.</text>
</comment>
<evidence type="ECO:0000313" key="3">
    <source>
        <dbReference type="Proteomes" id="UP001139700"/>
    </source>
</evidence>
<organism evidence="2 3">
    <name type="scientific">Dyadobacter fanqingshengii</name>
    <dbReference type="NCBI Taxonomy" id="2906443"/>
    <lineage>
        <taxon>Bacteria</taxon>
        <taxon>Pseudomonadati</taxon>
        <taxon>Bacteroidota</taxon>
        <taxon>Cytophagia</taxon>
        <taxon>Cytophagales</taxon>
        <taxon>Spirosomataceae</taxon>
        <taxon>Dyadobacter</taxon>
    </lineage>
</organism>
<dbReference type="AlphaFoldDB" id="A0A9X1T870"/>
<dbReference type="InterPro" id="IPR041049">
    <property type="entry name" value="DUF5615"/>
</dbReference>
<gene>
    <name evidence="2" type="ORF">LXM24_03430</name>
</gene>
<dbReference type="EMBL" id="JAJTTA010000001">
    <property type="protein sequence ID" value="MCF0039123.1"/>
    <property type="molecule type" value="Genomic_DNA"/>
</dbReference>
<evidence type="ECO:0000313" key="2">
    <source>
        <dbReference type="EMBL" id="MCF0039123.1"/>
    </source>
</evidence>
<dbReference type="Pfam" id="PF18480">
    <property type="entry name" value="DUF5615"/>
    <property type="match status" value="1"/>
</dbReference>
<sequence>MSPKYLIDVNLPYYFSLWNNKNYVHQLDIERTAVDSDIWANAKEKQMTIISKDADFSNRILVSSPPPRIIHFRTGNMSMKNFHILVSEIWEDVLKLSDEYKLVVIFNDKIEAFN</sequence>
<name>A0A9X1T870_9BACT</name>